<evidence type="ECO:0000256" key="2">
    <source>
        <dbReference type="ARBA" id="ARBA00008663"/>
    </source>
</evidence>
<dbReference type="SUPFAM" id="SSF51621">
    <property type="entry name" value="Phosphoenolpyruvate/pyruvate domain"/>
    <property type="match status" value="1"/>
</dbReference>
<evidence type="ECO:0000256" key="8">
    <source>
        <dbReference type="ARBA" id="ARBA00022840"/>
    </source>
</evidence>
<dbReference type="NCBIfam" id="TIGR01064">
    <property type="entry name" value="pyruv_kin"/>
    <property type="match status" value="1"/>
</dbReference>
<dbReference type="InterPro" id="IPR015806">
    <property type="entry name" value="Pyrv_Knase_insert_dom_sf"/>
</dbReference>
<dbReference type="NCBIfam" id="NF004978">
    <property type="entry name" value="PRK06354.1"/>
    <property type="match status" value="1"/>
</dbReference>
<dbReference type="FunFam" id="2.40.33.10:FF:000001">
    <property type="entry name" value="Pyruvate kinase"/>
    <property type="match status" value="1"/>
</dbReference>
<evidence type="ECO:0000259" key="15">
    <source>
        <dbReference type="Pfam" id="PF02887"/>
    </source>
</evidence>
<keyword evidence="4 13" id="KW-0808">Transferase</keyword>
<reference evidence="16 17" key="1">
    <citation type="submission" date="2020-08" db="EMBL/GenBank/DDBJ databases">
        <title>Acidobacteriota in marine sediments use diverse sulfur dissimilation pathways.</title>
        <authorList>
            <person name="Wasmund K."/>
        </authorList>
    </citation>
    <scope>NUCLEOTIDE SEQUENCE [LARGE SCALE GENOMIC DNA]</scope>
    <source>
        <strain evidence="16">MAG AM4</strain>
    </source>
</reference>
<dbReference type="AlphaFoldDB" id="A0A8J6XU08"/>
<dbReference type="PANTHER" id="PTHR11817">
    <property type="entry name" value="PYRUVATE KINASE"/>
    <property type="match status" value="1"/>
</dbReference>
<dbReference type="EMBL" id="JACXWD010000003">
    <property type="protein sequence ID" value="MBD3866861.1"/>
    <property type="molecule type" value="Genomic_DNA"/>
</dbReference>
<evidence type="ECO:0000256" key="13">
    <source>
        <dbReference type="RuleBase" id="RU000504"/>
    </source>
</evidence>
<dbReference type="InterPro" id="IPR036918">
    <property type="entry name" value="Pyrv_Knase_C_sf"/>
</dbReference>
<evidence type="ECO:0000313" key="16">
    <source>
        <dbReference type="EMBL" id="MBD3866861.1"/>
    </source>
</evidence>
<keyword evidence="6" id="KW-0547">Nucleotide-binding</keyword>
<dbReference type="SUPFAM" id="SSF52935">
    <property type="entry name" value="PK C-terminal domain-like"/>
    <property type="match status" value="1"/>
</dbReference>
<protein>
    <recommendedName>
        <fullName evidence="3 12">Pyruvate kinase</fullName>
        <ecNumber evidence="3 12">2.7.1.40</ecNumber>
    </recommendedName>
</protein>
<dbReference type="Pfam" id="PF02887">
    <property type="entry name" value="PK_C"/>
    <property type="match status" value="1"/>
</dbReference>
<dbReference type="GO" id="GO:0030955">
    <property type="term" value="F:potassium ion binding"/>
    <property type="evidence" value="ECO:0007669"/>
    <property type="project" value="UniProtKB-UniRule"/>
</dbReference>
<dbReference type="InterPro" id="IPR015795">
    <property type="entry name" value="Pyrv_Knase_C"/>
</dbReference>
<comment type="similarity">
    <text evidence="2 13">Belongs to the pyruvate kinase family.</text>
</comment>
<dbReference type="GO" id="GO:0016301">
    <property type="term" value="F:kinase activity"/>
    <property type="evidence" value="ECO:0007669"/>
    <property type="project" value="UniProtKB-KW"/>
</dbReference>
<dbReference type="GO" id="GO:0005524">
    <property type="term" value="F:ATP binding"/>
    <property type="evidence" value="ECO:0007669"/>
    <property type="project" value="UniProtKB-KW"/>
</dbReference>
<keyword evidence="11 16" id="KW-0670">Pyruvate</keyword>
<feature type="domain" description="Pyruvate kinase C-terminal" evidence="15">
    <location>
        <begin position="353"/>
        <end position="466"/>
    </location>
</feature>
<dbReference type="PRINTS" id="PR01050">
    <property type="entry name" value="PYRUVTKNASE"/>
</dbReference>
<dbReference type="InterPro" id="IPR015813">
    <property type="entry name" value="Pyrv/PenolPyrv_kinase-like_dom"/>
</dbReference>
<dbReference type="NCBIfam" id="NF004491">
    <property type="entry name" value="PRK05826.1"/>
    <property type="match status" value="1"/>
</dbReference>
<keyword evidence="8" id="KW-0067">ATP-binding</keyword>
<evidence type="ECO:0000256" key="1">
    <source>
        <dbReference type="ARBA" id="ARBA00004997"/>
    </source>
</evidence>
<evidence type="ECO:0000256" key="5">
    <source>
        <dbReference type="ARBA" id="ARBA00022723"/>
    </source>
</evidence>
<keyword evidence="5" id="KW-0479">Metal-binding</keyword>
<dbReference type="InterPro" id="IPR040442">
    <property type="entry name" value="Pyrv_kinase-like_dom_sf"/>
</dbReference>
<evidence type="ECO:0000256" key="12">
    <source>
        <dbReference type="NCBIfam" id="TIGR01064"/>
    </source>
</evidence>
<proteinExistence type="inferred from homology"/>
<evidence type="ECO:0000259" key="14">
    <source>
        <dbReference type="Pfam" id="PF00224"/>
    </source>
</evidence>
<dbReference type="Gene3D" id="3.40.1380.20">
    <property type="entry name" value="Pyruvate kinase, C-terminal domain"/>
    <property type="match status" value="1"/>
</dbReference>
<comment type="caution">
    <text evidence="16">The sequence shown here is derived from an EMBL/GenBank/DDBJ whole genome shotgun (WGS) entry which is preliminary data.</text>
</comment>
<keyword evidence="10 13" id="KW-0324">Glycolysis</keyword>
<evidence type="ECO:0000256" key="10">
    <source>
        <dbReference type="ARBA" id="ARBA00023152"/>
    </source>
</evidence>
<dbReference type="GO" id="GO:0000287">
    <property type="term" value="F:magnesium ion binding"/>
    <property type="evidence" value="ECO:0007669"/>
    <property type="project" value="UniProtKB-UniRule"/>
</dbReference>
<dbReference type="Proteomes" id="UP000648239">
    <property type="component" value="Unassembled WGS sequence"/>
</dbReference>
<dbReference type="EC" id="2.7.1.40" evidence="3 12"/>
<comment type="pathway">
    <text evidence="1 13">Carbohydrate degradation; glycolysis; pyruvate from D-glyceraldehyde 3-phosphate: step 5/5.</text>
</comment>
<evidence type="ECO:0000313" key="17">
    <source>
        <dbReference type="Proteomes" id="UP000648239"/>
    </source>
</evidence>
<dbReference type="Gene3D" id="2.40.33.10">
    <property type="entry name" value="PK beta-barrel domain-like"/>
    <property type="match status" value="1"/>
</dbReference>
<evidence type="ECO:0000256" key="6">
    <source>
        <dbReference type="ARBA" id="ARBA00022741"/>
    </source>
</evidence>
<comment type="catalytic activity">
    <reaction evidence="13">
        <text>pyruvate + ATP = phosphoenolpyruvate + ADP + H(+)</text>
        <dbReference type="Rhea" id="RHEA:18157"/>
        <dbReference type="ChEBI" id="CHEBI:15361"/>
        <dbReference type="ChEBI" id="CHEBI:15378"/>
        <dbReference type="ChEBI" id="CHEBI:30616"/>
        <dbReference type="ChEBI" id="CHEBI:58702"/>
        <dbReference type="ChEBI" id="CHEBI:456216"/>
        <dbReference type="EC" id="2.7.1.40"/>
    </reaction>
</comment>
<evidence type="ECO:0000256" key="11">
    <source>
        <dbReference type="ARBA" id="ARBA00023317"/>
    </source>
</evidence>
<accession>A0A8J6XU08</accession>
<evidence type="ECO:0000256" key="9">
    <source>
        <dbReference type="ARBA" id="ARBA00022842"/>
    </source>
</evidence>
<dbReference type="SUPFAM" id="SSF50800">
    <property type="entry name" value="PK beta-barrel domain-like"/>
    <property type="match status" value="1"/>
</dbReference>
<organism evidence="16 17">
    <name type="scientific">Candidatus Polarisedimenticola svalbardensis</name>
    <dbReference type="NCBI Taxonomy" id="2886004"/>
    <lineage>
        <taxon>Bacteria</taxon>
        <taxon>Pseudomonadati</taxon>
        <taxon>Acidobacteriota</taxon>
        <taxon>Candidatus Polarisedimenticolia</taxon>
        <taxon>Candidatus Polarisedimenticolales</taxon>
        <taxon>Candidatus Polarisedimenticolaceae</taxon>
        <taxon>Candidatus Polarisedimenticola</taxon>
    </lineage>
</organism>
<evidence type="ECO:0000256" key="3">
    <source>
        <dbReference type="ARBA" id="ARBA00012142"/>
    </source>
</evidence>
<dbReference type="GO" id="GO:0004743">
    <property type="term" value="F:pyruvate kinase activity"/>
    <property type="evidence" value="ECO:0007669"/>
    <property type="project" value="UniProtKB-UniRule"/>
</dbReference>
<dbReference type="UniPathway" id="UPA00109">
    <property type="reaction ID" value="UER00188"/>
</dbReference>
<keyword evidence="7 13" id="KW-0418">Kinase</keyword>
<feature type="domain" description="Pyruvate kinase barrel" evidence="14">
    <location>
        <begin position="3"/>
        <end position="323"/>
    </location>
</feature>
<evidence type="ECO:0000256" key="4">
    <source>
        <dbReference type="ARBA" id="ARBA00022679"/>
    </source>
</evidence>
<name>A0A8J6XU08_9BACT</name>
<keyword evidence="9 13" id="KW-0460">Magnesium</keyword>
<dbReference type="Pfam" id="PF00224">
    <property type="entry name" value="PK"/>
    <property type="match status" value="1"/>
</dbReference>
<dbReference type="InterPro" id="IPR001697">
    <property type="entry name" value="Pyr_Knase"/>
</dbReference>
<dbReference type="Gene3D" id="3.20.20.60">
    <property type="entry name" value="Phosphoenolpyruvate-binding domains"/>
    <property type="match status" value="1"/>
</dbReference>
<evidence type="ECO:0000256" key="7">
    <source>
        <dbReference type="ARBA" id="ARBA00022777"/>
    </source>
</evidence>
<dbReference type="InterPro" id="IPR015793">
    <property type="entry name" value="Pyrv_Knase_brl"/>
</dbReference>
<sequence>MKRKAKIGGTLGPACDSTARLSGMLEAGMDVARINFSHGVAEDHLARVRRLRRTAKRLKLNVAVLADLQGPRFRVGTLPPSGLDLTAGSAVVLEAGKARAESGRIPVVYPALPRDVRRGSIILLDDGNFRLRVRSVRDDLVRCEVEQGGVLTSGKGINLPGATLSVPSLTAKDRRDLKAAVEMEADWLAISFVRSPDDVRTARRLLRKAGSDMPVMAKIERPEAIDRLHEILAEADGILVARGDLGVELPPEKVPALQKEVIEAANDSGRTVMTATQMLDSMRRSPRPTRAEVSDVANAVLDGTDSLLLTAETAVGEYPVEAIGMMDRIICEAESTGRVRRSPLPEPPVSIRESTCMAAVRAAYESGAKYLAVFTMSGASARSVARFKPGTPILAYTPRPEVQRRLAAQWGVTAVLSPELYSSRDLVNHLEKALLKGRHVSKGDLVVVVSGFPVGIAGTTNLVAVHKVQG</sequence>
<dbReference type="InterPro" id="IPR011037">
    <property type="entry name" value="Pyrv_Knase-like_insert_dom_sf"/>
</dbReference>
<gene>
    <name evidence="16" type="primary">pyk</name>
    <name evidence="16" type="ORF">IFK94_01950</name>
</gene>